<accession>S5MRM5</accession>
<keyword evidence="2" id="KW-1185">Reference proteome</keyword>
<name>S5MRM5_9CAUD</name>
<dbReference type="Proteomes" id="UP000015088">
    <property type="component" value="Segment"/>
</dbReference>
<dbReference type="OrthoDB" id="20542at10239"/>
<reference evidence="1 2" key="1">
    <citation type="journal article" date="2013" name="PLoS ONE">
        <title>Characterization of Enterococcus faecalis Phage IME-EF1 and Its Endolysin.</title>
        <authorList>
            <person name="Zhang W."/>
            <person name="Mi Z."/>
            <person name="Yin X."/>
            <person name="Fan H."/>
            <person name="An X."/>
            <person name="Zhang Z."/>
            <person name="Chen J."/>
            <person name="Tong Y."/>
        </authorList>
    </citation>
    <scope>NUCLEOTIDE SEQUENCE [LARGE SCALE GENOMIC DNA]</scope>
</reference>
<dbReference type="RefSeq" id="YP_009603960.1">
    <property type="nucleotide sequence ID" value="NC_041959.1"/>
</dbReference>
<sequence>MSGEYVAIRSNATGSLLYHTQEWLFWRSERSSMPCKSIEYIDMSLCGMESFYKVVFKANEYTYEENLPISAYTGIELIHKEETE</sequence>
<organism evidence="1 2">
    <name type="scientific">Enterococcus phage IMEEF1</name>
    <dbReference type="NCBI Taxonomy" id="1351735"/>
    <lineage>
        <taxon>Viruses</taxon>
        <taxon>Duplodnaviria</taxon>
        <taxon>Heunggongvirae</taxon>
        <taxon>Uroviricota</taxon>
        <taxon>Caudoviricetes</taxon>
        <taxon>Saphexavirus</taxon>
        <taxon>Saphexavirus IMEEF1</taxon>
    </lineage>
</organism>
<dbReference type="EMBL" id="KF192053">
    <property type="protein sequence ID" value="AGR49060.1"/>
    <property type="molecule type" value="Genomic_DNA"/>
</dbReference>
<protein>
    <submittedName>
        <fullName evidence="1">Uncharacterized protein</fullName>
    </submittedName>
</protein>
<dbReference type="GeneID" id="40079848"/>
<dbReference type="KEGG" id="vg:40079848"/>
<proteinExistence type="predicted"/>
<evidence type="ECO:0000313" key="2">
    <source>
        <dbReference type="Proteomes" id="UP000015088"/>
    </source>
</evidence>
<evidence type="ECO:0000313" key="1">
    <source>
        <dbReference type="EMBL" id="AGR49060.1"/>
    </source>
</evidence>